<dbReference type="InterPro" id="IPR029060">
    <property type="entry name" value="PIN-like_dom_sf"/>
</dbReference>
<dbReference type="AlphaFoldDB" id="A0A8T3YN49"/>
<evidence type="ECO:0008006" key="3">
    <source>
        <dbReference type="Google" id="ProtNLM"/>
    </source>
</evidence>
<dbReference type="InterPro" id="IPR021799">
    <property type="entry name" value="PIN-like_prokaryotic"/>
</dbReference>
<dbReference type="Pfam" id="PF11848">
    <property type="entry name" value="DUF3368"/>
    <property type="match status" value="1"/>
</dbReference>
<dbReference type="Proteomes" id="UP000732298">
    <property type="component" value="Unassembled WGS sequence"/>
</dbReference>
<evidence type="ECO:0000313" key="1">
    <source>
        <dbReference type="EMBL" id="MBI4210696.1"/>
    </source>
</evidence>
<dbReference type="EMBL" id="JACQPB010000040">
    <property type="protein sequence ID" value="MBI4210696.1"/>
    <property type="molecule type" value="Genomic_DNA"/>
</dbReference>
<comment type="caution">
    <text evidence="1">The sequence shown here is derived from an EMBL/GenBank/DDBJ whole genome shotgun (WGS) entry which is preliminary data.</text>
</comment>
<dbReference type="SUPFAM" id="SSF88723">
    <property type="entry name" value="PIN domain-like"/>
    <property type="match status" value="1"/>
</dbReference>
<proteinExistence type="predicted"/>
<sequence>MIADSSVLIPLARAGKLGLLRVRYRKVRVTPSIEKETVYENKVGSSEIKKAIGQWIIVQKTGKGLERDADELAVAENISRADAEIILLAQKNREDILTNDYRLAIVAKANGIKAVWPTAFLLECMKRKIITRPKAKETLLELVKNGLRLSPEVFAEALRLMDVV</sequence>
<dbReference type="PANTHER" id="PTHR39550">
    <property type="entry name" value="SLL0658 PROTEIN"/>
    <property type="match status" value="1"/>
</dbReference>
<name>A0A8T3YN49_9ARCH</name>
<gene>
    <name evidence="1" type="ORF">HY544_04290</name>
</gene>
<dbReference type="PANTHER" id="PTHR39550:SF1">
    <property type="entry name" value="SLL0658 PROTEIN"/>
    <property type="match status" value="1"/>
</dbReference>
<organism evidence="1 2">
    <name type="scientific">Candidatus Iainarchaeum sp</name>
    <dbReference type="NCBI Taxonomy" id="3101447"/>
    <lineage>
        <taxon>Archaea</taxon>
        <taxon>Candidatus Iainarchaeota</taxon>
        <taxon>Candidatus Iainarchaeia</taxon>
        <taxon>Candidatus Iainarchaeales</taxon>
        <taxon>Candidatus Iainarchaeaceae</taxon>
        <taxon>Candidatus Iainarchaeum</taxon>
    </lineage>
</organism>
<protein>
    <recommendedName>
        <fullName evidence="3">PIN domain-containing protein</fullName>
    </recommendedName>
</protein>
<accession>A0A8T3YN49</accession>
<reference evidence="1" key="1">
    <citation type="submission" date="2020-07" db="EMBL/GenBank/DDBJ databases">
        <title>Huge and variable diversity of episymbiotic CPR bacteria and DPANN archaea in groundwater ecosystems.</title>
        <authorList>
            <person name="He C.Y."/>
            <person name="Keren R."/>
            <person name="Whittaker M."/>
            <person name="Farag I.F."/>
            <person name="Doudna J."/>
            <person name="Cate J.H.D."/>
            <person name="Banfield J.F."/>
        </authorList>
    </citation>
    <scope>NUCLEOTIDE SEQUENCE</scope>
    <source>
        <strain evidence="1">NC_groundwater_1296_Ag_S-0.2um_52_80</strain>
    </source>
</reference>
<evidence type="ECO:0000313" key="2">
    <source>
        <dbReference type="Proteomes" id="UP000732298"/>
    </source>
</evidence>
<dbReference type="Gene3D" id="3.40.50.1010">
    <property type="entry name" value="5'-nuclease"/>
    <property type="match status" value="1"/>
</dbReference>